<proteinExistence type="predicted"/>
<sequence length="161" mass="17800">MHPAAKRDVQAAAERIRPATLTDLPRLLDLEARFPGDRLSPRQFRHHLRSPRAVLRLAEAGSVVGYSMLLRHGQRPAWRLYSIVVDPDCRGRGWGARLLDDALEQARRAGAPGLTLEVRADNAAALALYRARGFEEIGLRAGYYDDGVAAVCLRRVLLPGS</sequence>
<evidence type="ECO:0000259" key="3">
    <source>
        <dbReference type="PROSITE" id="PS51186"/>
    </source>
</evidence>
<keyword evidence="1 4" id="KW-0808">Transferase</keyword>
<protein>
    <submittedName>
        <fullName evidence="4">GNAT family N-acetyltransferase</fullName>
        <ecNumber evidence="4">2.3.1.-</ecNumber>
    </submittedName>
</protein>
<dbReference type="CDD" id="cd04301">
    <property type="entry name" value="NAT_SF"/>
    <property type="match status" value="1"/>
</dbReference>
<feature type="domain" description="N-acetyltransferase" evidence="3">
    <location>
        <begin position="14"/>
        <end position="158"/>
    </location>
</feature>
<keyword evidence="2 4" id="KW-0012">Acyltransferase</keyword>
<name>A0ABT0GE43_9GAMM</name>
<organism evidence="4 5">
    <name type="scientific">Pseudomarimonas salicorniae</name>
    <dbReference type="NCBI Taxonomy" id="2933270"/>
    <lineage>
        <taxon>Bacteria</taxon>
        <taxon>Pseudomonadati</taxon>
        <taxon>Pseudomonadota</taxon>
        <taxon>Gammaproteobacteria</taxon>
        <taxon>Lysobacterales</taxon>
        <taxon>Lysobacteraceae</taxon>
        <taxon>Pseudomarimonas</taxon>
    </lineage>
</organism>
<gene>
    <name evidence="4" type="ORF">M0G41_04030</name>
</gene>
<keyword evidence="5" id="KW-1185">Reference proteome</keyword>
<evidence type="ECO:0000313" key="4">
    <source>
        <dbReference type="EMBL" id="MCK7592834.1"/>
    </source>
</evidence>
<evidence type="ECO:0000256" key="2">
    <source>
        <dbReference type="ARBA" id="ARBA00023315"/>
    </source>
</evidence>
<dbReference type="SUPFAM" id="SSF55729">
    <property type="entry name" value="Acyl-CoA N-acyltransferases (Nat)"/>
    <property type="match status" value="1"/>
</dbReference>
<dbReference type="Proteomes" id="UP001431449">
    <property type="component" value="Unassembled WGS sequence"/>
</dbReference>
<evidence type="ECO:0000313" key="5">
    <source>
        <dbReference type="Proteomes" id="UP001431449"/>
    </source>
</evidence>
<dbReference type="InterPro" id="IPR000182">
    <property type="entry name" value="GNAT_dom"/>
</dbReference>
<accession>A0ABT0GE43</accession>
<dbReference type="GO" id="GO:0016746">
    <property type="term" value="F:acyltransferase activity"/>
    <property type="evidence" value="ECO:0007669"/>
    <property type="project" value="UniProtKB-KW"/>
</dbReference>
<dbReference type="RefSeq" id="WP_248205320.1">
    <property type="nucleotide sequence ID" value="NZ_JALNMH010000002.1"/>
</dbReference>
<dbReference type="EMBL" id="JALNMH010000002">
    <property type="protein sequence ID" value="MCK7592834.1"/>
    <property type="molecule type" value="Genomic_DNA"/>
</dbReference>
<reference evidence="4" key="1">
    <citation type="submission" date="2022-04" db="EMBL/GenBank/DDBJ databases">
        <title>Lysobacter sp. CAU 1642 isolated from sea sand.</title>
        <authorList>
            <person name="Kim W."/>
        </authorList>
    </citation>
    <scope>NUCLEOTIDE SEQUENCE</scope>
    <source>
        <strain evidence="4">CAU 1642</strain>
    </source>
</reference>
<evidence type="ECO:0000256" key="1">
    <source>
        <dbReference type="ARBA" id="ARBA00022679"/>
    </source>
</evidence>
<dbReference type="EC" id="2.3.1.-" evidence="4"/>
<dbReference type="InterPro" id="IPR016181">
    <property type="entry name" value="Acyl_CoA_acyltransferase"/>
</dbReference>
<dbReference type="InterPro" id="IPR050832">
    <property type="entry name" value="Bact_Acetyltransf"/>
</dbReference>
<dbReference type="Gene3D" id="3.40.630.30">
    <property type="match status" value="1"/>
</dbReference>
<dbReference type="PANTHER" id="PTHR43877">
    <property type="entry name" value="AMINOALKYLPHOSPHONATE N-ACETYLTRANSFERASE-RELATED-RELATED"/>
    <property type="match status" value="1"/>
</dbReference>
<dbReference type="Pfam" id="PF00583">
    <property type="entry name" value="Acetyltransf_1"/>
    <property type="match status" value="1"/>
</dbReference>
<dbReference type="PROSITE" id="PS51186">
    <property type="entry name" value="GNAT"/>
    <property type="match status" value="1"/>
</dbReference>
<comment type="caution">
    <text evidence="4">The sequence shown here is derived from an EMBL/GenBank/DDBJ whole genome shotgun (WGS) entry which is preliminary data.</text>
</comment>